<accession>A0A6H2A1T0</accession>
<gene>
    <name evidence="1" type="ORF">TM448A04414_0011</name>
</gene>
<organism evidence="1">
    <name type="scientific">viral metagenome</name>
    <dbReference type="NCBI Taxonomy" id="1070528"/>
    <lineage>
        <taxon>unclassified sequences</taxon>
        <taxon>metagenomes</taxon>
        <taxon>organismal metagenomes</taxon>
    </lineage>
</organism>
<protein>
    <submittedName>
        <fullName evidence="1">Uncharacterized protein</fullName>
    </submittedName>
</protein>
<name>A0A6H2A1T0_9ZZZZ</name>
<dbReference type="EMBL" id="MT144480">
    <property type="protein sequence ID" value="QJA54143.1"/>
    <property type="molecule type" value="Genomic_DNA"/>
</dbReference>
<sequence length="51" mass="6142">MVKKAYSYDILSETKKCVKCGKRLKKRIETEHPRFNKCWRCYKGISMRGDK</sequence>
<evidence type="ECO:0000313" key="1">
    <source>
        <dbReference type="EMBL" id="QJA54143.1"/>
    </source>
</evidence>
<dbReference type="AlphaFoldDB" id="A0A6H2A1T0"/>
<proteinExistence type="predicted"/>
<reference evidence="1" key="1">
    <citation type="submission" date="2020-03" db="EMBL/GenBank/DDBJ databases">
        <title>The deep terrestrial virosphere.</title>
        <authorList>
            <person name="Holmfeldt K."/>
            <person name="Nilsson E."/>
            <person name="Simone D."/>
            <person name="Lopez-Fernandez M."/>
            <person name="Wu X."/>
            <person name="de Brujin I."/>
            <person name="Lundin D."/>
            <person name="Andersson A."/>
            <person name="Bertilsson S."/>
            <person name="Dopson M."/>
        </authorList>
    </citation>
    <scope>NUCLEOTIDE SEQUENCE</scope>
    <source>
        <strain evidence="1">TM448A04414</strain>
    </source>
</reference>